<dbReference type="PROSITE" id="PS51477">
    <property type="entry name" value="PAH"/>
    <property type="match status" value="3"/>
</dbReference>
<feature type="compositionally biased region" description="Basic and acidic residues" evidence="15">
    <location>
        <begin position="1090"/>
        <end position="1099"/>
    </location>
</feature>
<dbReference type="InterPro" id="IPR003822">
    <property type="entry name" value="PAH"/>
</dbReference>
<dbReference type="STRING" id="151549.A0A4C1V7P8"/>
<dbReference type="Pfam" id="PF08295">
    <property type="entry name" value="Sin3_corepress"/>
    <property type="match status" value="1"/>
</dbReference>
<feature type="region of interest" description="Disordered" evidence="15">
    <location>
        <begin position="991"/>
        <end position="1107"/>
    </location>
</feature>
<evidence type="ECO:0000256" key="12">
    <source>
        <dbReference type="ARBA" id="ARBA00075095"/>
    </source>
</evidence>
<evidence type="ECO:0000313" key="17">
    <source>
        <dbReference type="EMBL" id="GBP34347.1"/>
    </source>
</evidence>
<sequence>MKNGSPATRMCEKYHEKDHGQKAGKLQIIAKPGLILMGNKFSCATAMLSVAGSYPRGGASAAPAPGRPPTQVINYLKSGAGVQYAPKQAVPVPQVQPVQVSTVAVPLQMSTQRHKPLDNQSPVGSPATLPPVPSQACPPGASGAQFQRLKVEDALSYLDQVKYKFNAQPQVYNDFLDIMKEFKSQTIDTPGVITRVSSLFKGHTELIVGFNTFLPPGYKIEVQSNGQVSVSMPSPSSLNQQGGVPLPGAHQHHQPPPQPQLVHLLPQQVGGSMGHHNMSLPGGAQSASIQPPPSANTLHHISQAHQQIEAAAYPHHQGGVPSATGPCHPQAAAPVEFNHAIEYVNKIKSRFSRQPDKYKRFLEILHAYQRGHRDLKEPQVKQQTEQEVYAQVAKLFENQDDLLAEFGQFLPDAKTVSAGGTLPTSGAHYPPAPPALHPTMRTSMERDRNSLEVPVGTGDVGTAPARYGPAAPPASPPPPAHHHTPSHHHAPAHHAQMNKHSSGTSAGAASQSAQHHLKRSPSFTSTTQMICSSSIGAPPAKKARPSLITSPAVRDVSYAEAVKYGSVKEYSFFDRVRRALRSQEVYNNFLRCLMLYTNEIISGSELLSITAPFLCRHGELQRWLRDFIGSSSPPHTPTNSSSGIYGGNGVGLGSSYGYGPSSASSLLSFDRDKAQNDTGRAERTAGGIKYEPIGPFGAQLRHDRPQGDAAMDIDLSTCKRLGTSYCALPRTSAEAASRRCSGRTPLCREVLNDTWVSFPTWSEDSTFVTCRKTQFEEVMYRCEDERFELDVVIETNASTIRVLEGVQKKLSRMTSEDATKFRLDDCLGGNSPTIHQRVLRRIYGDKAVDIIAGLKKNPAVAVPVVLRRLKAKEEEWREAQKGFNKQWRDQNEKFYLKSLDHQGITFKANDLKALRSKALLNEIESACTARAGRDRGPHLKIDYDLKTRQEAIKIVRDAAELLIHHARRQTAIQKAEKRRIKQLLRQFLPDLFNHPRQPLSDDERDEEEKEEPYSPGSPGRDRPPAAGAPVKREKQESSESDNSSDKSSKNNKNNKENNPKNNNGAVPADNNSRDNASSGCNNNNGIKRSGSPEETRAPPDADEDDCRDAPHDEARFVCTLSWYLFLRLHGVLCQRLGEARRSALRVADQEAREQRERHPSVALALRLKPNTDLPSEAGSPGGYYTALLELVKGVLDGNVEAGAYEDAAREMLGIRAYPAYTLDKVVSYAVRQLQHCVSEPWSLRAWELAARGARAPSAAGAAYVRRARRALRNEHTFLVRLSGGEECRVSFELLEGAGAPPDGKGSPGRDDGRLSPDGQGRTPSSAETTVSRLAAWSLYTERYVRPDLASCPLPPANKPVFLSRNARRCGGGRAETRVAAAARAPGPQAAHARRKAPPKIVDNSECTLTAALRYTPFATNVDGDATPSPISAGCPTRCTRVARAAARRSTCAPAQVVADARARPLLREGTRRPDRKRPRTPPASPTPRRGPEDTCKTRVILPS</sequence>
<evidence type="ECO:0000256" key="11">
    <source>
        <dbReference type="ARBA" id="ARBA00068511"/>
    </source>
</evidence>
<gene>
    <name evidence="17" type="primary">Sin3a</name>
    <name evidence="17" type="ORF">EVAR_7399_1</name>
</gene>
<feature type="compositionally biased region" description="Low complexity" evidence="15">
    <location>
        <begin position="501"/>
        <end position="514"/>
    </location>
</feature>
<organism evidence="17 18">
    <name type="scientific">Eumeta variegata</name>
    <name type="common">Bagworm moth</name>
    <name type="synonym">Eumeta japonica</name>
    <dbReference type="NCBI Taxonomy" id="151549"/>
    <lineage>
        <taxon>Eukaryota</taxon>
        <taxon>Metazoa</taxon>
        <taxon>Ecdysozoa</taxon>
        <taxon>Arthropoda</taxon>
        <taxon>Hexapoda</taxon>
        <taxon>Insecta</taxon>
        <taxon>Pterygota</taxon>
        <taxon>Neoptera</taxon>
        <taxon>Endopterygota</taxon>
        <taxon>Lepidoptera</taxon>
        <taxon>Glossata</taxon>
        <taxon>Ditrysia</taxon>
        <taxon>Tineoidea</taxon>
        <taxon>Psychidae</taxon>
        <taxon>Oiketicinae</taxon>
        <taxon>Eumeta</taxon>
    </lineage>
</organism>
<dbReference type="InterPro" id="IPR039774">
    <property type="entry name" value="Sin3-like"/>
</dbReference>
<comment type="function">
    <text evidence="9">Acts as a transcriptional repressor. Interacts with MXI1 to repress MYC responsive genes and antagonize MYC oncogenic activities. Interacts with MAD-MAX heterodimers by binding to MAD. The heterodimer then represses transcription by tethering SIN3B to DNA. Also forms a complex with FOXK1 which represses transcription. With FOXK1, regulates cell cycle progression probably by repressing cell cycle inhibitor genes expression. As part of the SIN3B complex represses transcription and counteracts the histone acetyltransferase activity of EP300 through the recognition H3K27ac marks by PHF12 and the activity of the histone deacetylase HDAC2. SIN3B complex is recruited downstream of the constitutively active genes transcriptional start sites through interaction with histones and mitigates histone acetylation and RNA polymerase II progression within transcribed regions contributing to the regulation of transcription.</text>
</comment>
<dbReference type="Gene3D" id="1.20.1160.11">
    <property type="entry name" value="Paired amphipathic helix"/>
    <property type="match status" value="3"/>
</dbReference>
<evidence type="ECO:0000256" key="6">
    <source>
        <dbReference type="ARBA" id="ARBA00023015"/>
    </source>
</evidence>
<evidence type="ECO:0000256" key="8">
    <source>
        <dbReference type="ARBA" id="ARBA00023242"/>
    </source>
</evidence>
<feature type="compositionally biased region" description="Polar residues" evidence="15">
    <location>
        <begin position="285"/>
        <end position="297"/>
    </location>
</feature>
<accession>A0A4C1V7P8</accession>
<feature type="compositionally biased region" description="Polar residues" evidence="15">
    <location>
        <begin position="228"/>
        <end position="242"/>
    </location>
</feature>
<dbReference type="PANTHER" id="PTHR12346:SF0">
    <property type="entry name" value="SIN3A, ISOFORM G"/>
    <property type="match status" value="1"/>
</dbReference>
<evidence type="ECO:0000256" key="1">
    <source>
        <dbReference type="ARBA" id="ARBA00004123"/>
    </source>
</evidence>
<dbReference type="Pfam" id="PF02671">
    <property type="entry name" value="PAH"/>
    <property type="match status" value="3"/>
</dbReference>
<comment type="subcellular location">
    <subcellularLocation>
        <location evidence="1 14">Nucleus</location>
    </subcellularLocation>
</comment>
<proteinExistence type="predicted"/>
<feature type="region of interest" description="Disordered" evidence="15">
    <location>
        <begin position="1459"/>
        <end position="1503"/>
    </location>
</feature>
<feature type="compositionally biased region" description="Basic residues" evidence="15">
    <location>
        <begin position="480"/>
        <end position="492"/>
    </location>
</feature>
<dbReference type="Proteomes" id="UP000299102">
    <property type="component" value="Unassembled WGS sequence"/>
</dbReference>
<dbReference type="OrthoDB" id="10265969at2759"/>
<evidence type="ECO:0000256" key="14">
    <source>
        <dbReference type="PROSITE-ProRule" id="PRU00810"/>
    </source>
</evidence>
<evidence type="ECO:0000256" key="15">
    <source>
        <dbReference type="SAM" id="MobiDB-lite"/>
    </source>
</evidence>
<keyword evidence="18" id="KW-1185">Reference proteome</keyword>
<evidence type="ECO:0000256" key="10">
    <source>
        <dbReference type="ARBA" id="ARBA00061899"/>
    </source>
</evidence>
<feature type="region of interest" description="Disordered" evidence="15">
    <location>
        <begin position="451"/>
        <end position="525"/>
    </location>
</feature>
<feature type="region of interest" description="Disordered" evidence="15">
    <location>
        <begin position="421"/>
        <end position="440"/>
    </location>
</feature>
<evidence type="ECO:0000256" key="4">
    <source>
        <dbReference type="ARBA" id="ARBA00022737"/>
    </source>
</evidence>
<evidence type="ECO:0000256" key="9">
    <source>
        <dbReference type="ARBA" id="ARBA00054574"/>
    </source>
</evidence>
<feature type="compositionally biased region" description="Acidic residues" evidence="15">
    <location>
        <begin position="1000"/>
        <end position="1010"/>
    </location>
</feature>
<evidence type="ECO:0000256" key="2">
    <source>
        <dbReference type="ARBA" id="ARBA00022491"/>
    </source>
</evidence>
<evidence type="ECO:0000256" key="3">
    <source>
        <dbReference type="ARBA" id="ARBA00022553"/>
    </source>
</evidence>
<keyword evidence="5" id="KW-0832">Ubl conjugation</keyword>
<feature type="compositionally biased region" description="Polar residues" evidence="15">
    <location>
        <begin position="1069"/>
        <end position="1086"/>
    </location>
</feature>
<keyword evidence="6" id="KW-0805">Transcription regulation</keyword>
<evidence type="ECO:0000256" key="13">
    <source>
        <dbReference type="ARBA" id="ARBA00081273"/>
    </source>
</evidence>
<dbReference type="FunFam" id="1.20.1160.11:FF:000002">
    <property type="entry name" value="Paired amphipathic helix protein SIN3"/>
    <property type="match status" value="1"/>
</dbReference>
<feature type="compositionally biased region" description="Low complexity" evidence="15">
    <location>
        <begin position="1013"/>
        <end position="1029"/>
    </location>
</feature>
<dbReference type="InterPro" id="IPR036600">
    <property type="entry name" value="PAH_sf"/>
</dbReference>
<feature type="region of interest" description="Disordered" evidence="15">
    <location>
        <begin position="113"/>
        <end position="141"/>
    </location>
</feature>
<feature type="compositionally biased region" description="Basic and acidic residues" evidence="15">
    <location>
        <begin position="1030"/>
        <end position="1058"/>
    </location>
</feature>
<feature type="region of interest" description="Disordered" evidence="15">
    <location>
        <begin position="228"/>
        <end position="297"/>
    </location>
</feature>
<keyword evidence="8 14" id="KW-0539">Nucleus</keyword>
<dbReference type="FunFam" id="1.20.1160.11:FF:000005">
    <property type="entry name" value="SIN3 transcription regulator family member B"/>
    <property type="match status" value="1"/>
</dbReference>
<keyword evidence="4" id="KW-0677">Repeat</keyword>
<dbReference type="FunFam" id="1.20.1160.11:FF:000001">
    <property type="entry name" value="Paired amphipathic helix protein Sin3"/>
    <property type="match status" value="1"/>
</dbReference>
<dbReference type="Pfam" id="PF16879">
    <property type="entry name" value="Sin3a_C"/>
    <property type="match status" value="1"/>
</dbReference>
<dbReference type="InterPro" id="IPR031693">
    <property type="entry name" value="Sin3_C"/>
</dbReference>
<dbReference type="SUPFAM" id="SSF47762">
    <property type="entry name" value="PAH2 domain"/>
    <property type="match status" value="3"/>
</dbReference>
<evidence type="ECO:0000259" key="16">
    <source>
        <dbReference type="SMART" id="SM00761"/>
    </source>
</evidence>
<feature type="domain" description="Histone deacetylase interacting" evidence="16">
    <location>
        <begin position="717"/>
        <end position="820"/>
    </location>
</feature>
<feature type="compositionally biased region" description="Basic and acidic residues" evidence="15">
    <location>
        <begin position="1460"/>
        <end position="1472"/>
    </location>
</feature>
<feature type="region of interest" description="Disordered" evidence="15">
    <location>
        <begin position="1295"/>
        <end position="1328"/>
    </location>
</feature>
<evidence type="ECO:0000256" key="7">
    <source>
        <dbReference type="ARBA" id="ARBA00023163"/>
    </source>
</evidence>
<keyword evidence="2" id="KW-0678">Repressor</keyword>
<protein>
    <recommendedName>
        <fullName evidence="11">Paired amphipathic helix protein Sin3b</fullName>
    </recommendedName>
    <alternativeName>
        <fullName evidence="12">Histone deacetylase complex subunit Sin3b</fullName>
    </alternativeName>
    <alternativeName>
        <fullName evidence="13">Transcriptional corepressor Sin3b</fullName>
    </alternativeName>
</protein>
<dbReference type="InterPro" id="IPR013194">
    <property type="entry name" value="HDAC_interact_dom"/>
</dbReference>
<evidence type="ECO:0000256" key="5">
    <source>
        <dbReference type="ARBA" id="ARBA00022843"/>
    </source>
</evidence>
<dbReference type="SMART" id="SM00761">
    <property type="entry name" value="HDAC_interact"/>
    <property type="match status" value="1"/>
</dbReference>
<dbReference type="GO" id="GO:0000122">
    <property type="term" value="P:negative regulation of transcription by RNA polymerase II"/>
    <property type="evidence" value="ECO:0007669"/>
    <property type="project" value="TreeGrafter"/>
</dbReference>
<reference evidence="17 18" key="1">
    <citation type="journal article" date="2019" name="Commun. Biol.">
        <title>The bagworm genome reveals a unique fibroin gene that provides high tensile strength.</title>
        <authorList>
            <person name="Kono N."/>
            <person name="Nakamura H."/>
            <person name="Ohtoshi R."/>
            <person name="Tomita M."/>
            <person name="Numata K."/>
            <person name="Arakawa K."/>
        </authorList>
    </citation>
    <scope>NUCLEOTIDE SEQUENCE [LARGE SCALE GENOMIC DNA]</scope>
</reference>
<evidence type="ECO:0000313" key="18">
    <source>
        <dbReference type="Proteomes" id="UP000299102"/>
    </source>
</evidence>
<name>A0A4C1V7P8_EUMVA</name>
<dbReference type="GO" id="GO:0070822">
    <property type="term" value="C:Sin3-type complex"/>
    <property type="evidence" value="ECO:0007669"/>
    <property type="project" value="TreeGrafter"/>
</dbReference>
<feature type="compositionally biased region" description="Pro residues" evidence="15">
    <location>
        <begin position="470"/>
        <end position="479"/>
    </location>
</feature>
<comment type="caution">
    <text evidence="17">The sequence shown here is derived from an EMBL/GenBank/DDBJ whole genome shotgun (WGS) entry which is preliminary data.</text>
</comment>
<dbReference type="EMBL" id="BGZK01000287">
    <property type="protein sequence ID" value="GBP34347.1"/>
    <property type="molecule type" value="Genomic_DNA"/>
</dbReference>
<comment type="subunit">
    <text evidence="10">Component of the SIN3B complex, which includes SIN3B, HDAC2 or HDAC1, PHF12 and MORF4L1. Interacts with FOXK1/MNF, MXI, MAD, NCOR1 and SAP30. Interaction with SUDS3 enhances the interaction with HDAC1 to form a complex. Interacts with CRY1, HCFC1, MAD3, MAD4, MAEL, REST, RNF220 and SETDB1. Interacts with C6orf89. Interacts with MYT1L.</text>
</comment>
<dbReference type="PANTHER" id="PTHR12346">
    <property type="entry name" value="SIN3B-RELATED"/>
    <property type="match status" value="1"/>
</dbReference>
<dbReference type="GO" id="GO:0003714">
    <property type="term" value="F:transcription corepressor activity"/>
    <property type="evidence" value="ECO:0007669"/>
    <property type="project" value="InterPro"/>
</dbReference>
<keyword evidence="3" id="KW-0597">Phosphoprotein</keyword>
<keyword evidence="7" id="KW-0804">Transcription</keyword>